<reference evidence="11" key="1">
    <citation type="submission" date="2017-08" db="EMBL/GenBank/DDBJ databases">
        <authorList>
            <person name="Imhoff J.F."/>
            <person name="Rahn T."/>
            <person name="Kuenzel S."/>
            <person name="Neulinger S.C."/>
        </authorList>
    </citation>
    <scope>NUCLEOTIDE SEQUENCE</scope>
    <source>
        <strain evidence="11">DSM 9154</strain>
    </source>
</reference>
<dbReference type="Gene3D" id="3.60.20.10">
    <property type="entry name" value="Glutamine Phosphoribosylpyrophosphate, subunit 1, domain 1"/>
    <property type="match status" value="1"/>
</dbReference>
<evidence type="ECO:0000256" key="8">
    <source>
        <dbReference type="SAM" id="MobiDB-lite"/>
    </source>
</evidence>
<feature type="domain" description="Glutamine amidotransferase type-2" evidence="10">
    <location>
        <begin position="95"/>
        <end position="157"/>
    </location>
</feature>
<evidence type="ECO:0000256" key="4">
    <source>
        <dbReference type="ARBA" id="ARBA00022741"/>
    </source>
</evidence>
<organism evidence="11 12">
    <name type="scientific">Rhodovibrio salinarum</name>
    <dbReference type="NCBI Taxonomy" id="1087"/>
    <lineage>
        <taxon>Bacteria</taxon>
        <taxon>Pseudomonadati</taxon>
        <taxon>Pseudomonadota</taxon>
        <taxon>Alphaproteobacteria</taxon>
        <taxon>Rhodospirillales</taxon>
        <taxon>Rhodovibrionaceae</taxon>
        <taxon>Rhodovibrio</taxon>
    </lineage>
</organism>
<dbReference type="PANTHER" id="PTHR43284">
    <property type="entry name" value="ASPARAGINE SYNTHETASE (GLUTAMINE-HYDROLYZING)"/>
    <property type="match status" value="1"/>
</dbReference>
<dbReference type="Pfam" id="PF00733">
    <property type="entry name" value="Asn_synthase"/>
    <property type="match status" value="1"/>
</dbReference>
<sequence>MPALFGWIGSVRLGGSNQLLRLAATRPGESWNAGDTAANGACALGICGVPDTADRAPVGYGRDEAGRQVAFIGRPRFRAQAWQARVGEIGLPAALLQAYLARGDGLAAQLVGAFALVVLDPVAGRAVLAIDRMGVEQLFYAEADGGLVFATDLDILAAHPRVDTEITPQAVYRYALNYVSPAPETIYAGAAKLLPAHALEWCAGRQVQQVPYWHPPAPGSVSGRRDALAEELHDRLDGAVRGTLATHPAQHPGAFLSGGLDSSVVAGLLGQAAGAGTPAFTIAFEDPRYDESSYAACAAAHFGLAHNTRHLSPSDAADLVPTLAAACDEPFGNSSLLPAYVCARMAREAGVDLLLAGDGGDELFAGNKRYVEQKILGLYGHLPGAVRAGLSTTLSALPSRLAVSWLGKAQRYVARAAQPMPERMIESGIYRRDVLDHIFTADALAEIEVDAPAATWRRHYAEAGTDDLVHAMQRLDWRVTLSDNDLRKVQRAGALAGVEIAYPMLDPGLVEFAAGLPSNLLIQRFRLRAFFKDAMVGFLPQSILTKPKHGFGMPFSEWTRSDAGLWALVVDAFAALKTRKIFRADFLDQVLRAHADDSDPELSAIVWDLLMLEIWWQAREAPVDRRVAQAPGHPDHRSDPASAVDALPEASL</sequence>
<dbReference type="InterPro" id="IPR017932">
    <property type="entry name" value="GATase_2_dom"/>
</dbReference>
<evidence type="ECO:0000313" key="11">
    <source>
        <dbReference type="EMBL" id="MBK1696016.1"/>
    </source>
</evidence>
<dbReference type="EC" id="6.3.5.4" evidence="3"/>
<evidence type="ECO:0000256" key="1">
    <source>
        <dbReference type="ARBA" id="ARBA00005187"/>
    </source>
</evidence>
<evidence type="ECO:0000259" key="10">
    <source>
        <dbReference type="Pfam" id="PF13537"/>
    </source>
</evidence>
<dbReference type="InterPro" id="IPR006426">
    <property type="entry name" value="Asn_synth_AEB"/>
</dbReference>
<gene>
    <name evidence="11" type="ORF">CKO21_01995</name>
</gene>
<evidence type="ECO:0000256" key="7">
    <source>
        <dbReference type="PIRSR" id="PIRSR001589-3"/>
    </source>
</evidence>
<evidence type="ECO:0000256" key="5">
    <source>
        <dbReference type="ARBA" id="ARBA00022840"/>
    </source>
</evidence>
<evidence type="ECO:0000313" key="12">
    <source>
        <dbReference type="Proteomes" id="UP000778970"/>
    </source>
</evidence>
<dbReference type="InterPro" id="IPR029055">
    <property type="entry name" value="Ntn_hydrolases_N"/>
</dbReference>
<keyword evidence="4" id="KW-0547">Nucleotide-binding</keyword>
<feature type="region of interest" description="Disordered" evidence="8">
    <location>
        <begin position="626"/>
        <end position="652"/>
    </location>
</feature>
<dbReference type="EMBL" id="NRRE01000009">
    <property type="protein sequence ID" value="MBK1696016.1"/>
    <property type="molecule type" value="Genomic_DNA"/>
</dbReference>
<reference evidence="11" key="2">
    <citation type="journal article" date="2020" name="Microorganisms">
        <title>Osmotic Adaptation and Compatible Solute Biosynthesis of Phototrophic Bacteria as Revealed from Genome Analyses.</title>
        <authorList>
            <person name="Imhoff J.F."/>
            <person name="Rahn T."/>
            <person name="Kunzel S."/>
            <person name="Keller A."/>
            <person name="Neulinger S.C."/>
        </authorList>
    </citation>
    <scope>NUCLEOTIDE SEQUENCE</scope>
    <source>
        <strain evidence="11">DSM 9154</strain>
    </source>
</reference>
<dbReference type="GO" id="GO:0005524">
    <property type="term" value="F:ATP binding"/>
    <property type="evidence" value="ECO:0007669"/>
    <property type="project" value="UniProtKB-KW"/>
</dbReference>
<dbReference type="InterPro" id="IPR014729">
    <property type="entry name" value="Rossmann-like_a/b/a_fold"/>
</dbReference>
<protein>
    <recommendedName>
        <fullName evidence="3">asparagine synthase (glutamine-hydrolyzing)</fullName>
        <ecNumber evidence="3">6.3.5.4</ecNumber>
    </recommendedName>
</protein>
<evidence type="ECO:0000256" key="2">
    <source>
        <dbReference type="ARBA" id="ARBA00005752"/>
    </source>
</evidence>
<evidence type="ECO:0000256" key="6">
    <source>
        <dbReference type="ARBA" id="ARBA00048741"/>
    </source>
</evidence>
<comment type="pathway">
    <text evidence="1">Amino-acid biosynthesis; L-asparagine biosynthesis; L-asparagine from L-aspartate (L-Gln route): step 1/1.</text>
</comment>
<dbReference type="InterPro" id="IPR051786">
    <property type="entry name" value="ASN_synthetase/amidase"/>
</dbReference>
<keyword evidence="12" id="KW-1185">Reference proteome</keyword>
<dbReference type="GO" id="GO:0004066">
    <property type="term" value="F:asparagine synthase (glutamine-hydrolyzing) activity"/>
    <property type="evidence" value="ECO:0007669"/>
    <property type="project" value="UniProtKB-EC"/>
</dbReference>
<feature type="site" description="Important for beta-aspartyl-AMP intermediate formation" evidence="7">
    <location>
        <position position="358"/>
    </location>
</feature>
<proteinExistence type="inferred from homology"/>
<dbReference type="GO" id="GO:0005829">
    <property type="term" value="C:cytosol"/>
    <property type="evidence" value="ECO:0007669"/>
    <property type="project" value="TreeGrafter"/>
</dbReference>
<dbReference type="AlphaFoldDB" id="A0A934QFD4"/>
<dbReference type="SUPFAM" id="SSF52402">
    <property type="entry name" value="Adenine nucleotide alpha hydrolases-like"/>
    <property type="match status" value="1"/>
</dbReference>
<accession>A0A934QFD4</accession>
<dbReference type="PIRSF" id="PIRSF001589">
    <property type="entry name" value="Asn_synthetase_glu-h"/>
    <property type="match status" value="1"/>
</dbReference>
<dbReference type="GO" id="GO:0006529">
    <property type="term" value="P:asparagine biosynthetic process"/>
    <property type="evidence" value="ECO:0007669"/>
    <property type="project" value="InterPro"/>
</dbReference>
<dbReference type="Proteomes" id="UP000778970">
    <property type="component" value="Unassembled WGS sequence"/>
</dbReference>
<dbReference type="PANTHER" id="PTHR43284:SF1">
    <property type="entry name" value="ASPARAGINE SYNTHETASE"/>
    <property type="match status" value="1"/>
</dbReference>
<dbReference type="Pfam" id="PF13537">
    <property type="entry name" value="GATase_7"/>
    <property type="match status" value="1"/>
</dbReference>
<dbReference type="Gene3D" id="3.40.50.620">
    <property type="entry name" value="HUPs"/>
    <property type="match status" value="1"/>
</dbReference>
<comment type="catalytic activity">
    <reaction evidence="6">
        <text>L-aspartate + L-glutamine + ATP + H2O = L-asparagine + L-glutamate + AMP + diphosphate + H(+)</text>
        <dbReference type="Rhea" id="RHEA:12228"/>
        <dbReference type="ChEBI" id="CHEBI:15377"/>
        <dbReference type="ChEBI" id="CHEBI:15378"/>
        <dbReference type="ChEBI" id="CHEBI:29985"/>
        <dbReference type="ChEBI" id="CHEBI:29991"/>
        <dbReference type="ChEBI" id="CHEBI:30616"/>
        <dbReference type="ChEBI" id="CHEBI:33019"/>
        <dbReference type="ChEBI" id="CHEBI:58048"/>
        <dbReference type="ChEBI" id="CHEBI:58359"/>
        <dbReference type="ChEBI" id="CHEBI:456215"/>
        <dbReference type="EC" id="6.3.5.4"/>
    </reaction>
</comment>
<keyword evidence="5" id="KW-0067">ATP-binding</keyword>
<dbReference type="SUPFAM" id="SSF56235">
    <property type="entry name" value="N-terminal nucleophile aminohydrolases (Ntn hydrolases)"/>
    <property type="match status" value="1"/>
</dbReference>
<comment type="similarity">
    <text evidence="2">Belongs to the asparagine synthetase family.</text>
</comment>
<comment type="caution">
    <text evidence="11">The sequence shown here is derived from an EMBL/GenBank/DDBJ whole genome shotgun (WGS) entry which is preliminary data.</text>
</comment>
<evidence type="ECO:0000256" key="3">
    <source>
        <dbReference type="ARBA" id="ARBA00012737"/>
    </source>
</evidence>
<feature type="compositionally biased region" description="Basic and acidic residues" evidence="8">
    <location>
        <begin position="626"/>
        <end position="639"/>
    </location>
</feature>
<dbReference type="InterPro" id="IPR001962">
    <property type="entry name" value="Asn_synthase"/>
</dbReference>
<dbReference type="RefSeq" id="WP_051432348.1">
    <property type="nucleotide sequence ID" value="NZ_NRRE01000009.1"/>
</dbReference>
<name>A0A934QFD4_9PROT</name>
<dbReference type="CDD" id="cd01991">
    <property type="entry name" value="Asn_synthase_B_C"/>
    <property type="match status" value="1"/>
</dbReference>
<evidence type="ECO:0000259" key="9">
    <source>
        <dbReference type="Pfam" id="PF00733"/>
    </source>
</evidence>
<feature type="domain" description="Asparagine synthetase" evidence="9">
    <location>
        <begin position="232"/>
        <end position="616"/>
    </location>
</feature>